<dbReference type="AlphaFoldDB" id="A0A1H5VNE6"/>
<accession>A0A1H5VNE6</accession>
<feature type="transmembrane region" description="Helical" evidence="1">
    <location>
        <begin position="39"/>
        <end position="59"/>
    </location>
</feature>
<keyword evidence="1" id="KW-0472">Membrane</keyword>
<reference evidence="2 3" key="1">
    <citation type="submission" date="2016-10" db="EMBL/GenBank/DDBJ databases">
        <authorList>
            <person name="de Groot N.N."/>
        </authorList>
    </citation>
    <scope>NUCLEOTIDE SEQUENCE [LARGE SCALE GENOMIC DNA]</scope>
    <source>
        <strain evidence="2 3">CGMCC 4.7037</strain>
    </source>
</reference>
<dbReference type="OrthoDB" id="3471612at2"/>
<organism evidence="2 3">
    <name type="scientific">Nonomuraea solani</name>
    <dbReference type="NCBI Taxonomy" id="1144553"/>
    <lineage>
        <taxon>Bacteria</taxon>
        <taxon>Bacillati</taxon>
        <taxon>Actinomycetota</taxon>
        <taxon>Actinomycetes</taxon>
        <taxon>Streptosporangiales</taxon>
        <taxon>Streptosporangiaceae</taxon>
        <taxon>Nonomuraea</taxon>
    </lineage>
</organism>
<dbReference type="EMBL" id="FNVT01000001">
    <property type="protein sequence ID" value="SEF88842.1"/>
    <property type="molecule type" value="Genomic_DNA"/>
</dbReference>
<keyword evidence="1" id="KW-0812">Transmembrane</keyword>
<name>A0A1H5VNE6_9ACTN</name>
<evidence type="ECO:0000313" key="2">
    <source>
        <dbReference type="EMBL" id="SEF88842.1"/>
    </source>
</evidence>
<sequence length="271" mass="29265">MTIDERRIADELRRMAAEATPIDAAAYARRASTRSRRRSWPIAGLAAAALAAVVIVVPAQNQGPDTAVKVGLLPDNDAAQRRLVSECMPKGGPVHNMDGNRRIPEHGSAEDFRVLVEARDEGGSTALVGSTAGFVLCTPTTQRDFAERAVFTYWGNEAPGDMRGFSGDLRVDGYTSHTHSYAVGERRIQRDDVYRVVVGRVTESVRRVGIDWADGRRTEARMAGGFFIARVLGKVRPDSVLESPDVTVTAYGAEGQVLGQEKTALGPLGSE</sequence>
<gene>
    <name evidence="2" type="ORF">SAMN05444920_101936</name>
</gene>
<keyword evidence="3" id="KW-1185">Reference proteome</keyword>
<keyword evidence="1" id="KW-1133">Transmembrane helix</keyword>
<dbReference type="RefSeq" id="WP_103954420.1">
    <property type="nucleotide sequence ID" value="NZ_FNVT01000001.1"/>
</dbReference>
<dbReference type="Proteomes" id="UP000236732">
    <property type="component" value="Unassembled WGS sequence"/>
</dbReference>
<evidence type="ECO:0000313" key="3">
    <source>
        <dbReference type="Proteomes" id="UP000236732"/>
    </source>
</evidence>
<evidence type="ECO:0000256" key="1">
    <source>
        <dbReference type="SAM" id="Phobius"/>
    </source>
</evidence>
<proteinExistence type="predicted"/>
<protein>
    <submittedName>
        <fullName evidence="2">Uncharacterized protein</fullName>
    </submittedName>
</protein>